<sequence length="1834" mass="194204">MAQVDSSSSSSCSPTKPTEACATPGSLPQTPPTTEANAIPARQKPTEQHHSRMPQASQSKSSEASQPTTQSTAEREAKLKAEARAYALSGETREKTSKTKRKLPLPVGKTNTAAPRAPATTAERPQPHYLPAVHRVTQPDKKRAKITGAVKSATSTKPVAGIPKRSATKNATPTYYSTAPLQAKRQQVKLPLPPATQAFVANSSKIKAMSNPQHALTIPASSRMPQRSKVTAIPAAVGVPSSTTTKVSASKPKPSTTNFAPGASQPTTNPKTATSVKSANPNIKNYNDKYDPEYLKMIQSLGELDDFSIWDNLSDVEDVDFRLSDSEGDEFDDDEEDDFDMDIEMDEDEKSVPVRPERMAGAPTPLPEASSRSGKPIPGTGAQSGVHGPVSVTAPSSPTVENRAVAEAKTPCGALSGHNNSNGDGSADILSSPSLPILSGWGGKDKDNDDELYRNLEEELGGLLEEDLEAAVQSLYTTSAAASGEDSGKKKKGRKGAAGGAAVSSSKKQQQQQKQARNNQLQLPTQQNQASTAAFVATTVGTAPGGANTPVTAAILAAEAKRKAEEASKQAGAAGPKNHNQVRTGGNPGAKSPPDTPETPLRDAARHSRAAVTYKQSQQLRTLLRKHYQLLTQQAILSVRAAQYLKTGSGGSTASNHPSGAKTKSSANPPAAKATTPSTATTSPEKAKNKSGSGGGDFLSGENETDLTEILDLAVGMLQDLDQNRKDSIRTSIQLALTSNNNNSNGNANSITNAHEPKTSTSEAVNANEKSGGCGLGCNFDKGKHNASSGKASVENGGNSSGNGVASTGARRSLMSQFDEGEDNGKSHKKQQSQDNQHRNPNSFSVSSQLAPISNQGRLTRAAFRRLQAQPIAGSRRTAFDIPGLLKLDETFATIDDSVNIEANRNLSSTDGNNKSDENKDKKKTKKVNILEAVTHAQACRDALKDVGANVDEELLPGIMDLSENFSQLQEHLGDDFRPPCTPEQEQFLRKNRNLFTSGEDNLVLRGVNLYGEKQWILIGDRYLPDRSINIISQRYSKLCVMLYKAHGIYVDAKGNLVEPPKLESVDDIDETKVKAAGLKLVEPPAILNVHRWSMEEDLTILKAVPIMGHMWAELGARLIPHRDRGHLRKRYQVLERRVKAAITRGFKTAAKAKNGTKTASRSTCRASASKARSKTPAKAASKTIAKPTIGAAASKTMIAPKPSPPPTSASKVRASPGRSAKKAPLPAKSPSKTKSKAASTNPSPGVRAIASKAGSIEKNAVMSLESAAASLAGMQVNKIAAPKPSATPTLAPKRAILSKVTTASGSPYAPKQQTKPASYPQPKGQAQVEAGGTPSKFSSPPHPAHPVGSKNTPQHQHPPHPHYPYHYYPGYYHPHYPYPPHPGHPSNEKNKGQHPSTAQNGTPPHPPSTPKNYYPKPSFSAEGKRLNLASPKPSGGARPPKELNTPNNKSFMASIPKMVGEHLAAFSGDGDASRLAYEKLIEGIGGGNEDTQMSKLKKMMENEDENEAANAIVSHLAKSPGRGFSNLLSSPSKQPPSSPREVSTTSGLSIMARVLGNSSSNPKRKQAGVETTSDGPSKNLSSSSVSDYPKPFASPKKRQAGSFPGHGPLATAAPETPQRDPSSTNGFYSTSGTPLGLSPGLRSLGASALLKNDGIGSTSLTVPFSPAPNHGSQSGLLLKGGNEGTSTNFTVPYSPAPSMLFRAFDEKTGDENRFAFDHDHDGRVCGEDSNQQLGDLAVGADLSDTAHGVANTMNHPPPPNNGNSLIIAPDEFDAISGLGALSNSPFKTVKSLSQRDHDNDDGEEKKNSQKPTKSFFARVMGDSKEPSPQKKLF</sequence>
<feature type="compositionally biased region" description="Low complexity" evidence="5">
    <location>
        <begin position="1150"/>
        <end position="1190"/>
    </location>
</feature>
<feature type="compositionally biased region" description="Polar residues" evidence="5">
    <location>
        <begin position="26"/>
        <end position="36"/>
    </location>
</feature>
<dbReference type="GO" id="GO:0042796">
    <property type="term" value="P:snRNA transcription by RNA polymerase III"/>
    <property type="evidence" value="ECO:0007669"/>
    <property type="project" value="TreeGrafter"/>
</dbReference>
<feature type="region of interest" description="Disordered" evidence="5">
    <location>
        <begin position="647"/>
        <end position="701"/>
    </location>
</feature>
<feature type="compositionally biased region" description="Polar residues" evidence="5">
    <location>
        <begin position="833"/>
        <end position="852"/>
    </location>
</feature>
<feature type="region of interest" description="Disordered" evidence="5">
    <location>
        <begin position="1656"/>
        <end position="1693"/>
    </location>
</feature>
<feature type="compositionally biased region" description="Basic and acidic residues" evidence="5">
    <location>
        <begin position="73"/>
        <end position="83"/>
    </location>
</feature>
<evidence type="ECO:0000256" key="4">
    <source>
        <dbReference type="ARBA" id="ARBA00023242"/>
    </source>
</evidence>
<feature type="region of interest" description="Disordered" evidence="5">
    <location>
        <begin position="1789"/>
        <end position="1834"/>
    </location>
</feature>
<reference evidence="7 8" key="1">
    <citation type="submission" date="2019-01" db="EMBL/GenBank/DDBJ databases">
        <authorList>
            <person name="Ferrante I. M."/>
        </authorList>
    </citation>
    <scope>NUCLEOTIDE SEQUENCE [LARGE SCALE GENOMIC DNA]</scope>
    <source>
        <strain evidence="7 8">B856</strain>
    </source>
</reference>
<feature type="compositionally biased region" description="Low complexity" evidence="5">
    <location>
        <begin position="500"/>
        <end position="531"/>
    </location>
</feature>
<evidence type="ECO:0000259" key="6">
    <source>
        <dbReference type="PROSITE" id="PS50090"/>
    </source>
</evidence>
<feature type="compositionally biased region" description="Polar residues" evidence="5">
    <location>
        <begin position="1394"/>
        <end position="1403"/>
    </location>
</feature>
<dbReference type="GO" id="GO:0000978">
    <property type="term" value="F:RNA polymerase II cis-regulatory region sequence-specific DNA binding"/>
    <property type="evidence" value="ECO:0007669"/>
    <property type="project" value="TreeGrafter"/>
</dbReference>
<dbReference type="OrthoDB" id="49309at2759"/>
<feature type="compositionally biased region" description="Low complexity" evidence="5">
    <location>
        <begin position="1365"/>
        <end position="1376"/>
    </location>
</feature>
<feature type="region of interest" description="Disordered" evidence="5">
    <location>
        <begin position="1485"/>
        <end position="1643"/>
    </location>
</feature>
<feature type="compositionally biased region" description="Basic and acidic residues" evidence="5">
    <location>
        <begin position="1822"/>
        <end position="1834"/>
    </location>
</feature>
<evidence type="ECO:0000256" key="3">
    <source>
        <dbReference type="ARBA" id="ARBA00023163"/>
    </source>
</evidence>
<feature type="region of interest" description="Disordered" evidence="5">
    <location>
        <begin position="785"/>
        <end position="852"/>
    </location>
</feature>
<feature type="compositionally biased region" description="Low complexity" evidence="5">
    <location>
        <begin position="792"/>
        <end position="810"/>
    </location>
</feature>
<gene>
    <name evidence="7" type="ORF">PSNMU_V1.4_AUG-EV-PASAV3_0071390</name>
</gene>
<dbReference type="PANTHER" id="PTHR46621">
    <property type="entry name" value="SNRNA-ACTIVATING PROTEIN COMPLEX SUBUNIT 4"/>
    <property type="match status" value="1"/>
</dbReference>
<feature type="compositionally biased region" description="Low complexity" evidence="5">
    <location>
        <begin position="112"/>
        <end position="124"/>
    </location>
</feature>
<keyword evidence="2" id="KW-0238">DNA-binding</keyword>
<feature type="compositionally biased region" description="Low complexity" evidence="5">
    <location>
        <begin position="739"/>
        <end position="753"/>
    </location>
</feature>
<keyword evidence="8" id="KW-1185">Reference proteome</keyword>
<feature type="compositionally biased region" description="Basic and acidic residues" evidence="5">
    <location>
        <begin position="1794"/>
        <end position="1808"/>
    </location>
</feature>
<feature type="region of interest" description="Disordered" evidence="5">
    <location>
        <begin position="324"/>
        <end position="453"/>
    </location>
</feature>
<name>A0A448ZE01_9STRA</name>
<dbReference type="InterPro" id="IPR009057">
    <property type="entry name" value="Homeodomain-like_sf"/>
</dbReference>
<evidence type="ECO:0000256" key="5">
    <source>
        <dbReference type="SAM" id="MobiDB-lite"/>
    </source>
</evidence>
<keyword evidence="1" id="KW-0805">Transcription regulation</keyword>
<feature type="compositionally biased region" description="Acidic residues" evidence="5">
    <location>
        <begin position="326"/>
        <end position="349"/>
    </location>
</feature>
<feature type="region of interest" description="Disordered" evidence="5">
    <location>
        <begin position="1150"/>
        <end position="1248"/>
    </location>
</feature>
<protein>
    <recommendedName>
        <fullName evidence="6">Myb-like domain-containing protein</fullName>
    </recommendedName>
</protein>
<feature type="compositionally biased region" description="Low complexity" evidence="5">
    <location>
        <begin position="1223"/>
        <end position="1244"/>
    </location>
</feature>
<evidence type="ECO:0000313" key="8">
    <source>
        <dbReference type="Proteomes" id="UP000291116"/>
    </source>
</evidence>
<feature type="domain" description="Myb-like" evidence="6">
    <location>
        <begin position="1092"/>
        <end position="1136"/>
    </location>
</feature>
<keyword evidence="3" id="KW-0804">Transcription</keyword>
<dbReference type="GO" id="GO:0042795">
    <property type="term" value="P:snRNA transcription by RNA polymerase II"/>
    <property type="evidence" value="ECO:0007669"/>
    <property type="project" value="TreeGrafter"/>
</dbReference>
<feature type="compositionally biased region" description="Polar residues" evidence="5">
    <location>
        <begin position="1620"/>
        <end position="1629"/>
    </location>
</feature>
<organism evidence="7 8">
    <name type="scientific">Pseudo-nitzschia multistriata</name>
    <dbReference type="NCBI Taxonomy" id="183589"/>
    <lineage>
        <taxon>Eukaryota</taxon>
        <taxon>Sar</taxon>
        <taxon>Stramenopiles</taxon>
        <taxon>Ochrophyta</taxon>
        <taxon>Bacillariophyta</taxon>
        <taxon>Bacillariophyceae</taxon>
        <taxon>Bacillariophycidae</taxon>
        <taxon>Bacillariales</taxon>
        <taxon>Bacillariaceae</taxon>
        <taxon>Pseudo-nitzschia</taxon>
    </lineage>
</organism>
<dbReference type="PANTHER" id="PTHR46621:SF1">
    <property type="entry name" value="SNRNA-ACTIVATING PROTEIN COMPLEX SUBUNIT 4"/>
    <property type="match status" value="1"/>
</dbReference>
<feature type="compositionally biased region" description="Low complexity" evidence="5">
    <location>
        <begin position="429"/>
        <end position="439"/>
    </location>
</feature>
<proteinExistence type="predicted"/>
<keyword evidence="4" id="KW-0539">Nucleus</keyword>
<accession>A0A448ZE01</accession>
<feature type="region of interest" description="Disordered" evidence="5">
    <location>
        <begin position="479"/>
        <end position="531"/>
    </location>
</feature>
<feature type="region of interest" description="Disordered" evidence="5">
    <location>
        <begin position="1"/>
        <end position="173"/>
    </location>
</feature>
<feature type="compositionally biased region" description="Low complexity" evidence="5">
    <location>
        <begin position="1630"/>
        <end position="1643"/>
    </location>
</feature>
<feature type="compositionally biased region" description="Low complexity" evidence="5">
    <location>
        <begin position="55"/>
        <end position="66"/>
    </location>
</feature>
<feature type="compositionally biased region" description="Basic and acidic residues" evidence="5">
    <location>
        <begin position="559"/>
        <end position="568"/>
    </location>
</feature>
<feature type="compositionally biased region" description="Low complexity" evidence="5">
    <location>
        <begin position="1"/>
        <end position="13"/>
    </location>
</feature>
<dbReference type="EMBL" id="CAACVS010000269">
    <property type="protein sequence ID" value="VEU40251.1"/>
    <property type="molecule type" value="Genomic_DNA"/>
</dbReference>
<dbReference type="GO" id="GO:0001006">
    <property type="term" value="F:RNA polymerase III type 3 promoter sequence-specific DNA binding"/>
    <property type="evidence" value="ECO:0007669"/>
    <property type="project" value="TreeGrafter"/>
</dbReference>
<feature type="compositionally biased region" description="Low complexity" evidence="5">
    <location>
        <begin position="661"/>
        <end position="684"/>
    </location>
</feature>
<feature type="compositionally biased region" description="Polar residues" evidence="5">
    <location>
        <begin position="1302"/>
        <end position="1317"/>
    </location>
</feature>
<feature type="region of interest" description="Disordered" evidence="5">
    <location>
        <begin position="738"/>
        <end position="768"/>
    </location>
</feature>
<dbReference type="InterPro" id="IPR051575">
    <property type="entry name" value="Myb-like_DNA-bd"/>
</dbReference>
<feature type="region of interest" description="Disordered" evidence="5">
    <location>
        <begin position="905"/>
        <end position="925"/>
    </location>
</feature>
<evidence type="ECO:0000256" key="1">
    <source>
        <dbReference type="ARBA" id="ARBA00023015"/>
    </source>
</evidence>
<feature type="region of interest" description="Disordered" evidence="5">
    <location>
        <begin position="1748"/>
        <end position="1768"/>
    </location>
</feature>
<dbReference type="InterPro" id="IPR001005">
    <property type="entry name" value="SANT/Myb"/>
</dbReference>
<feature type="compositionally biased region" description="Polar residues" evidence="5">
    <location>
        <begin position="759"/>
        <end position="768"/>
    </location>
</feature>
<evidence type="ECO:0000313" key="7">
    <source>
        <dbReference type="EMBL" id="VEU40251.1"/>
    </source>
</evidence>
<dbReference type="PROSITE" id="PS50090">
    <property type="entry name" value="MYB_LIKE"/>
    <property type="match status" value="1"/>
</dbReference>
<feature type="compositionally biased region" description="Basic and acidic residues" evidence="5">
    <location>
        <begin position="443"/>
        <end position="453"/>
    </location>
</feature>
<dbReference type="SMART" id="SM00717">
    <property type="entry name" value="SANT"/>
    <property type="match status" value="2"/>
</dbReference>
<feature type="region of interest" description="Disordered" evidence="5">
    <location>
        <begin position="559"/>
        <end position="617"/>
    </location>
</feature>
<dbReference type="Proteomes" id="UP000291116">
    <property type="component" value="Unassembled WGS sequence"/>
</dbReference>
<feature type="region of interest" description="Disordered" evidence="5">
    <location>
        <begin position="240"/>
        <end position="280"/>
    </location>
</feature>
<dbReference type="GO" id="GO:0019185">
    <property type="term" value="C:snRNA-activating protein complex"/>
    <property type="evidence" value="ECO:0007669"/>
    <property type="project" value="TreeGrafter"/>
</dbReference>
<feature type="compositionally biased region" description="Polar residues" evidence="5">
    <location>
        <begin position="1570"/>
        <end position="1587"/>
    </location>
</feature>
<dbReference type="CDD" id="cd00167">
    <property type="entry name" value="SANT"/>
    <property type="match status" value="1"/>
</dbReference>
<evidence type="ECO:0000256" key="2">
    <source>
        <dbReference type="ARBA" id="ARBA00023125"/>
    </source>
</evidence>
<dbReference type="SUPFAM" id="SSF46689">
    <property type="entry name" value="Homeodomain-like"/>
    <property type="match status" value="1"/>
</dbReference>
<feature type="region of interest" description="Disordered" evidence="5">
    <location>
        <begin position="1302"/>
        <end position="1453"/>
    </location>
</feature>